<comment type="caution">
    <text evidence="2">The sequence shown here is derived from an EMBL/GenBank/DDBJ whole genome shotgun (WGS) entry which is preliminary data.</text>
</comment>
<dbReference type="Proteomes" id="UP000681075">
    <property type="component" value="Unassembled WGS sequence"/>
</dbReference>
<keyword evidence="1" id="KW-0732">Signal</keyword>
<protein>
    <submittedName>
        <fullName evidence="2">Uncharacterized protein</fullName>
    </submittedName>
</protein>
<dbReference type="EMBL" id="BOPV01000001">
    <property type="protein sequence ID" value="GIL39510.1"/>
    <property type="molecule type" value="Genomic_DNA"/>
</dbReference>
<feature type="chain" id="PRO_5035725345" evidence="1">
    <location>
        <begin position="19"/>
        <end position="103"/>
    </location>
</feature>
<organism evidence="2 3">
    <name type="scientific">Roseiterribacter gracilis</name>
    <dbReference type="NCBI Taxonomy" id="2812848"/>
    <lineage>
        <taxon>Bacteria</taxon>
        <taxon>Pseudomonadati</taxon>
        <taxon>Pseudomonadota</taxon>
        <taxon>Alphaproteobacteria</taxon>
        <taxon>Rhodospirillales</taxon>
        <taxon>Roseiterribacteraceae</taxon>
        <taxon>Roseiterribacter</taxon>
    </lineage>
</organism>
<accession>A0A8S8XEH9</accession>
<keyword evidence="3" id="KW-1185">Reference proteome</keyword>
<name>A0A8S8XEH9_9PROT</name>
<gene>
    <name evidence="2" type="ORF">TMPK1_17470</name>
</gene>
<dbReference type="RefSeq" id="WP_420242613.1">
    <property type="nucleotide sequence ID" value="NZ_BOPV01000001.1"/>
</dbReference>
<proteinExistence type="predicted"/>
<evidence type="ECO:0000313" key="2">
    <source>
        <dbReference type="EMBL" id="GIL39510.1"/>
    </source>
</evidence>
<dbReference type="AlphaFoldDB" id="A0A8S8XEH9"/>
<reference evidence="2" key="1">
    <citation type="submission" date="2021-02" db="EMBL/GenBank/DDBJ databases">
        <title>Genome sequence of Rhodospirillales sp. strain TMPK1 isolated from soil.</title>
        <authorList>
            <person name="Nakai R."/>
            <person name="Kusada H."/>
            <person name="Tamaki H."/>
        </authorList>
    </citation>
    <scope>NUCLEOTIDE SEQUENCE</scope>
    <source>
        <strain evidence="2">TMPK1</strain>
    </source>
</reference>
<evidence type="ECO:0000313" key="3">
    <source>
        <dbReference type="Proteomes" id="UP000681075"/>
    </source>
</evidence>
<feature type="signal peptide" evidence="1">
    <location>
        <begin position="1"/>
        <end position="18"/>
    </location>
</feature>
<sequence>MKRLAGLCLLLLAGTAHAQPTDLKSRLSVMPDDVRSWAWRQAGCNHWREEMPGDSERARRIKEAMNDLRCYDLSRDSEMLRRRYVNRANILDLLANANELKAD</sequence>
<evidence type="ECO:0000256" key="1">
    <source>
        <dbReference type="SAM" id="SignalP"/>
    </source>
</evidence>